<protein>
    <submittedName>
        <fullName evidence="2">BQ5605_C012g06701 protein</fullName>
    </submittedName>
</protein>
<evidence type="ECO:0000313" key="2">
    <source>
        <dbReference type="EMBL" id="SGY15914.1"/>
    </source>
</evidence>
<gene>
    <name evidence="2" type="primary">BQ5605_C012g06701</name>
    <name evidence="2" type="ORF">BQ5605_C012G06701</name>
</gene>
<dbReference type="Proteomes" id="UP000249464">
    <property type="component" value="Unassembled WGS sequence"/>
</dbReference>
<sequence length="54" mass="6079">MKFGIHKTEYSFKGVVWSIRGNTKEARSASVRNISKSKERSKRRGQLGPAQIGD</sequence>
<evidence type="ECO:0000313" key="3">
    <source>
        <dbReference type="Proteomes" id="UP000249464"/>
    </source>
</evidence>
<dbReference type="EMBL" id="FQNC01000014">
    <property type="protein sequence ID" value="SGY15914.1"/>
    <property type="molecule type" value="Genomic_DNA"/>
</dbReference>
<feature type="region of interest" description="Disordered" evidence="1">
    <location>
        <begin position="26"/>
        <end position="54"/>
    </location>
</feature>
<keyword evidence="3" id="KW-1185">Reference proteome</keyword>
<name>A0A2X0NW25_9BASI</name>
<accession>A0A2X0NW25</accession>
<dbReference type="AlphaFoldDB" id="A0A2X0NW25"/>
<evidence type="ECO:0000256" key="1">
    <source>
        <dbReference type="SAM" id="MobiDB-lite"/>
    </source>
</evidence>
<organism evidence="2 3">
    <name type="scientific">Microbotryum silenes-dioicae</name>
    <dbReference type="NCBI Taxonomy" id="796604"/>
    <lineage>
        <taxon>Eukaryota</taxon>
        <taxon>Fungi</taxon>
        <taxon>Dikarya</taxon>
        <taxon>Basidiomycota</taxon>
        <taxon>Pucciniomycotina</taxon>
        <taxon>Microbotryomycetes</taxon>
        <taxon>Microbotryales</taxon>
        <taxon>Microbotryaceae</taxon>
        <taxon>Microbotryum</taxon>
    </lineage>
</organism>
<reference evidence="2 3" key="1">
    <citation type="submission" date="2016-11" db="EMBL/GenBank/DDBJ databases">
        <authorList>
            <person name="Jaros S."/>
            <person name="Januszkiewicz K."/>
            <person name="Wedrychowicz H."/>
        </authorList>
    </citation>
    <scope>NUCLEOTIDE SEQUENCE [LARGE SCALE GENOMIC DNA]</scope>
</reference>
<proteinExistence type="predicted"/>